<evidence type="ECO:0000259" key="7">
    <source>
        <dbReference type="Pfam" id="PF08292"/>
    </source>
</evidence>
<dbReference type="InterPro" id="IPR036898">
    <property type="entry name" value="RNA_pol_Rpb7-like_N_sf"/>
</dbReference>
<keyword evidence="3" id="KW-0240">DNA-directed RNA polymerase</keyword>
<keyword evidence="9" id="KW-1185">Reference proteome</keyword>
<dbReference type="Proteomes" id="UP000751190">
    <property type="component" value="Unassembled WGS sequence"/>
</dbReference>
<evidence type="ECO:0000256" key="3">
    <source>
        <dbReference type="ARBA" id="ARBA00022478"/>
    </source>
</evidence>
<feature type="domain" description="RNA polymerase Rpb7-like N-terminal" evidence="6">
    <location>
        <begin position="8"/>
        <end position="63"/>
    </location>
</feature>
<comment type="subcellular location">
    <subcellularLocation>
        <location evidence="1">Nucleus</location>
    </subcellularLocation>
</comment>
<proteinExistence type="inferred from homology"/>
<gene>
    <name evidence="8" type="ORF">KFE25_001764</name>
</gene>
<protein>
    <recommendedName>
        <fullName evidence="10">RNA polymerase III subunit Rpc25 domain-containing protein</fullName>
    </recommendedName>
</protein>
<dbReference type="Pfam" id="PF08292">
    <property type="entry name" value="RNA_pol_Rbc25"/>
    <property type="match status" value="1"/>
</dbReference>
<dbReference type="InterPro" id="IPR013238">
    <property type="entry name" value="RNA_pol_III_Rbc25"/>
</dbReference>
<evidence type="ECO:0000256" key="5">
    <source>
        <dbReference type="ARBA" id="ARBA00023242"/>
    </source>
</evidence>
<evidence type="ECO:0000256" key="4">
    <source>
        <dbReference type="ARBA" id="ARBA00023163"/>
    </source>
</evidence>
<dbReference type="AlphaFoldDB" id="A0A8J5XCH7"/>
<dbReference type="OrthoDB" id="10256606at2759"/>
<dbReference type="EMBL" id="JAGTXO010000018">
    <property type="protein sequence ID" value="KAG8462991.1"/>
    <property type="molecule type" value="Genomic_DNA"/>
</dbReference>
<dbReference type="Pfam" id="PF03876">
    <property type="entry name" value="SHS2_Rpb7-N"/>
    <property type="match status" value="1"/>
</dbReference>
<dbReference type="InterPro" id="IPR012340">
    <property type="entry name" value="NA-bd_OB-fold"/>
</dbReference>
<dbReference type="CDD" id="cd04330">
    <property type="entry name" value="RNAP_III_Rpc25_N"/>
    <property type="match status" value="1"/>
</dbReference>
<accession>A0A8J5XCH7</accession>
<evidence type="ECO:0000259" key="6">
    <source>
        <dbReference type="Pfam" id="PF03876"/>
    </source>
</evidence>
<dbReference type="Gene3D" id="2.40.50.140">
    <property type="entry name" value="Nucleic acid-binding proteins"/>
    <property type="match status" value="1"/>
</dbReference>
<dbReference type="PANTHER" id="PTHR12709">
    <property type="entry name" value="DNA-DIRECTED RNA POLYMERASE II, III"/>
    <property type="match status" value="1"/>
</dbReference>
<comment type="caution">
    <text evidence="8">The sequence shown here is derived from an EMBL/GenBank/DDBJ whole genome shotgun (WGS) entry which is preliminary data.</text>
</comment>
<evidence type="ECO:0000313" key="9">
    <source>
        <dbReference type="Proteomes" id="UP000751190"/>
    </source>
</evidence>
<keyword evidence="4" id="KW-0804">Transcription</keyword>
<evidence type="ECO:0008006" key="10">
    <source>
        <dbReference type="Google" id="ProtNLM"/>
    </source>
</evidence>
<sequence length="303" mass="30598">MFSLVMLEDTVKVQPSDFHLPTHEALVSAVNCKFANKVIIDVGLCLRLYDIASIGEAFLHPGDAAQHVALVFRIIVFCPFVGQILVGKITTLSKDGLVVSLEFFDNVVITPENMRQPVAFEEAELDAKGATLVNAAWCWKFNKQDFYIDVDEFIRFRVVEVAFNASNTFVDSGAQPRGGGGAGGGLAAGGAAGGQTGAGARAAAASGAAGGVAGGNMAAPGGACARAAGAPTGAAATAGAASALAGKPGSARGGSSAIITAPPSLAPMIVKGAIAEDGLGLVSWWAEATDMSQRGDGNSDAES</sequence>
<dbReference type="GO" id="GO:0005666">
    <property type="term" value="C:RNA polymerase III complex"/>
    <property type="evidence" value="ECO:0007669"/>
    <property type="project" value="TreeGrafter"/>
</dbReference>
<dbReference type="SUPFAM" id="SSF88798">
    <property type="entry name" value="N-terminal, heterodimerisation domain of RBP7 (RpoE)"/>
    <property type="match status" value="1"/>
</dbReference>
<dbReference type="Gene3D" id="3.30.1490.120">
    <property type="entry name" value="RNA polymerase Rpb7-like, N-terminal domain"/>
    <property type="match status" value="1"/>
</dbReference>
<name>A0A8J5XCH7_DIALT</name>
<dbReference type="InterPro" id="IPR005576">
    <property type="entry name" value="Rpb7-like_N"/>
</dbReference>
<keyword evidence="5" id="KW-0539">Nucleus</keyword>
<dbReference type="InterPro" id="IPR045113">
    <property type="entry name" value="Rpb7-like"/>
</dbReference>
<feature type="domain" description="RNA polymerase III subunit Rpc25" evidence="7">
    <location>
        <begin position="84"/>
        <end position="167"/>
    </location>
</feature>
<organism evidence="8 9">
    <name type="scientific">Diacronema lutheri</name>
    <name type="common">Unicellular marine alga</name>
    <name type="synonym">Monochrysis lutheri</name>
    <dbReference type="NCBI Taxonomy" id="2081491"/>
    <lineage>
        <taxon>Eukaryota</taxon>
        <taxon>Haptista</taxon>
        <taxon>Haptophyta</taxon>
        <taxon>Pavlovophyceae</taxon>
        <taxon>Pavlovales</taxon>
        <taxon>Pavlovaceae</taxon>
        <taxon>Diacronema</taxon>
    </lineage>
</organism>
<evidence type="ECO:0000256" key="2">
    <source>
        <dbReference type="ARBA" id="ARBA00009307"/>
    </source>
</evidence>
<comment type="similarity">
    <text evidence="2">Belongs to the eukaryotic RPB7/RPC8 RNA polymerase subunit family.</text>
</comment>
<dbReference type="GO" id="GO:0006384">
    <property type="term" value="P:transcription initiation at RNA polymerase III promoter"/>
    <property type="evidence" value="ECO:0007669"/>
    <property type="project" value="TreeGrafter"/>
</dbReference>
<reference evidence="8" key="1">
    <citation type="submission" date="2021-05" db="EMBL/GenBank/DDBJ databases">
        <title>The genome of the haptophyte Pavlova lutheri (Diacronema luteri, Pavlovales) - a model for lipid biosynthesis in eukaryotic algae.</title>
        <authorList>
            <person name="Hulatt C.J."/>
            <person name="Posewitz M.C."/>
        </authorList>
    </citation>
    <scope>NUCLEOTIDE SEQUENCE</scope>
    <source>
        <strain evidence="8">NIVA-4/92</strain>
    </source>
</reference>
<dbReference type="PANTHER" id="PTHR12709:SF1">
    <property type="entry name" value="DNA-DIRECTED RNA POLYMERASE III SUBUNIT RPC8"/>
    <property type="match status" value="1"/>
</dbReference>
<evidence type="ECO:0000256" key="1">
    <source>
        <dbReference type="ARBA" id="ARBA00004123"/>
    </source>
</evidence>
<evidence type="ECO:0000313" key="8">
    <source>
        <dbReference type="EMBL" id="KAG8462991.1"/>
    </source>
</evidence>
<dbReference type="SUPFAM" id="SSF50249">
    <property type="entry name" value="Nucleic acid-binding proteins"/>
    <property type="match status" value="1"/>
</dbReference>